<dbReference type="PANTHER" id="PTHR10302:SF27">
    <property type="entry name" value="SINGLE-STRANDED DNA-BINDING PROTEIN"/>
    <property type="match status" value="1"/>
</dbReference>
<feature type="short sequence motif" description="Important for interaction with partner proteins" evidence="2">
    <location>
        <begin position="150"/>
        <end position="155"/>
    </location>
</feature>
<comment type="caution">
    <text evidence="2">Lacks conserved residue(s) required for the propagation of feature annotation.</text>
</comment>
<comment type="function">
    <text evidence="2">Plays an important role in DNA replication, recombination and repair. Binds to ssDNA and to an array of partner proteins to recruit them to their sites of action during DNA metabolism.</text>
</comment>
<dbReference type="NCBIfam" id="TIGR00621">
    <property type="entry name" value="ssb"/>
    <property type="match status" value="1"/>
</dbReference>
<dbReference type="SUPFAM" id="SSF50249">
    <property type="entry name" value="Nucleic acid-binding proteins"/>
    <property type="match status" value="1"/>
</dbReference>
<gene>
    <name evidence="5" type="primary">ssb</name>
    <name evidence="5" type="ORF">IAC74_02155</name>
</gene>
<dbReference type="GO" id="GO:0003697">
    <property type="term" value="F:single-stranded DNA binding"/>
    <property type="evidence" value="ECO:0007669"/>
    <property type="project" value="UniProtKB-UniRule"/>
</dbReference>
<keyword evidence="1 2" id="KW-0238">DNA-binding</keyword>
<comment type="subunit">
    <text evidence="2">Homotetramer.</text>
</comment>
<comment type="caution">
    <text evidence="5">The sequence shown here is derived from an EMBL/GenBank/DDBJ whole genome shotgun (WGS) entry which is preliminary data.</text>
</comment>
<dbReference type="CDD" id="cd04496">
    <property type="entry name" value="SSB_OBF"/>
    <property type="match status" value="1"/>
</dbReference>
<feature type="region of interest" description="Disordered" evidence="4">
    <location>
        <begin position="106"/>
        <end position="155"/>
    </location>
</feature>
<feature type="compositionally biased region" description="Low complexity" evidence="4">
    <location>
        <begin position="114"/>
        <end position="134"/>
    </location>
</feature>
<evidence type="ECO:0000256" key="4">
    <source>
        <dbReference type="SAM" id="MobiDB-lite"/>
    </source>
</evidence>
<dbReference type="GO" id="GO:0006260">
    <property type="term" value="P:DNA replication"/>
    <property type="evidence" value="ECO:0007669"/>
    <property type="project" value="UniProtKB-UniRule"/>
</dbReference>
<name>A0A9D1SZC5_9FIRM</name>
<keyword evidence="2" id="KW-0234">DNA repair</keyword>
<dbReference type="EMBL" id="DVOF01000063">
    <property type="protein sequence ID" value="HIV02350.1"/>
    <property type="molecule type" value="Genomic_DNA"/>
</dbReference>
<dbReference type="PROSITE" id="PS50935">
    <property type="entry name" value="SSB"/>
    <property type="match status" value="1"/>
</dbReference>
<dbReference type="PIRSF" id="PIRSF002070">
    <property type="entry name" value="SSB"/>
    <property type="match status" value="1"/>
</dbReference>
<reference evidence="5" key="1">
    <citation type="submission" date="2020-10" db="EMBL/GenBank/DDBJ databases">
        <authorList>
            <person name="Gilroy R."/>
        </authorList>
    </citation>
    <scope>NUCLEOTIDE SEQUENCE</scope>
    <source>
        <strain evidence="5">4920</strain>
    </source>
</reference>
<dbReference type="InterPro" id="IPR000424">
    <property type="entry name" value="Primosome_PriB/ssb"/>
</dbReference>
<accession>A0A9D1SZC5</accession>
<organism evidence="5 6">
    <name type="scientific">Candidatus Aphodoplasma excrementigallinarum</name>
    <dbReference type="NCBI Taxonomy" id="2840673"/>
    <lineage>
        <taxon>Bacteria</taxon>
        <taxon>Bacillati</taxon>
        <taxon>Bacillota</taxon>
        <taxon>Clostridia</taxon>
        <taxon>Eubacteriales</taxon>
        <taxon>Candidatus Aphodoplasma</taxon>
    </lineage>
</organism>
<dbReference type="GO" id="GO:0006281">
    <property type="term" value="P:DNA repair"/>
    <property type="evidence" value="ECO:0007669"/>
    <property type="project" value="UniProtKB-UniRule"/>
</dbReference>
<proteinExistence type="inferred from homology"/>
<dbReference type="Gene3D" id="2.40.50.140">
    <property type="entry name" value="Nucleic acid-binding proteins"/>
    <property type="match status" value="1"/>
</dbReference>
<dbReference type="PANTHER" id="PTHR10302">
    <property type="entry name" value="SINGLE-STRANDED DNA-BINDING PROTEIN"/>
    <property type="match status" value="1"/>
</dbReference>
<dbReference type="Pfam" id="PF00436">
    <property type="entry name" value="SSB"/>
    <property type="match status" value="1"/>
</dbReference>
<reference evidence="5" key="2">
    <citation type="journal article" date="2021" name="PeerJ">
        <title>Extensive microbial diversity within the chicken gut microbiome revealed by metagenomics and culture.</title>
        <authorList>
            <person name="Gilroy R."/>
            <person name="Ravi A."/>
            <person name="Getino M."/>
            <person name="Pursley I."/>
            <person name="Horton D.L."/>
            <person name="Alikhan N.F."/>
            <person name="Baker D."/>
            <person name="Gharbi K."/>
            <person name="Hall N."/>
            <person name="Watson M."/>
            <person name="Adriaenssens E.M."/>
            <person name="Foster-Nyarko E."/>
            <person name="Jarju S."/>
            <person name="Secka A."/>
            <person name="Antonio M."/>
            <person name="Oren A."/>
            <person name="Chaudhuri R.R."/>
            <person name="La Ragione R."/>
            <person name="Hildebrand F."/>
            <person name="Pallen M.J."/>
        </authorList>
    </citation>
    <scope>NUCLEOTIDE SEQUENCE</scope>
    <source>
        <strain evidence="5">4920</strain>
    </source>
</reference>
<dbReference type="InterPro" id="IPR011344">
    <property type="entry name" value="ssDNA-bd"/>
</dbReference>
<dbReference type="Proteomes" id="UP000886743">
    <property type="component" value="Unassembled WGS sequence"/>
</dbReference>
<sequence>MNKAILVGRLTADPELRATTSGVSVCSFTVAVNRRFARAGEERKADFINCVAWRQTAEFICNYFAKGRMIGLVGSIQTRDWTDNEGRKRYATEVIVDEAYFTESKAASDGGARSAQPWQQSAPQAAPQQSAPQSFDSLPDGADFMPGVSDDDLPF</sequence>
<keyword evidence="2" id="KW-0233">DNA recombination</keyword>
<evidence type="ECO:0000313" key="5">
    <source>
        <dbReference type="EMBL" id="HIV02350.1"/>
    </source>
</evidence>
<protein>
    <recommendedName>
        <fullName evidence="2 3">Single-stranded DNA-binding protein</fullName>
        <shortName evidence="2">SSB</shortName>
    </recommendedName>
</protein>
<keyword evidence="2" id="KW-0227">DNA damage</keyword>
<evidence type="ECO:0000256" key="3">
    <source>
        <dbReference type="PIRNR" id="PIRNR002070"/>
    </source>
</evidence>
<dbReference type="InterPro" id="IPR012340">
    <property type="entry name" value="NA-bd_OB-fold"/>
</dbReference>
<dbReference type="AlphaFoldDB" id="A0A9D1SZC5"/>
<dbReference type="GO" id="GO:0009295">
    <property type="term" value="C:nucleoid"/>
    <property type="evidence" value="ECO:0007669"/>
    <property type="project" value="TreeGrafter"/>
</dbReference>
<dbReference type="GO" id="GO:0006310">
    <property type="term" value="P:DNA recombination"/>
    <property type="evidence" value="ECO:0007669"/>
    <property type="project" value="UniProtKB-UniRule"/>
</dbReference>
<dbReference type="HAMAP" id="MF_00984">
    <property type="entry name" value="SSB"/>
    <property type="match status" value="1"/>
</dbReference>
<evidence type="ECO:0000256" key="1">
    <source>
        <dbReference type="ARBA" id="ARBA00023125"/>
    </source>
</evidence>
<evidence type="ECO:0000313" key="6">
    <source>
        <dbReference type="Proteomes" id="UP000886743"/>
    </source>
</evidence>
<evidence type="ECO:0000256" key="2">
    <source>
        <dbReference type="HAMAP-Rule" id="MF_00984"/>
    </source>
</evidence>
<keyword evidence="2" id="KW-0235">DNA replication</keyword>